<dbReference type="SUPFAM" id="SSF51735">
    <property type="entry name" value="NAD(P)-binding Rossmann-fold domains"/>
    <property type="match status" value="1"/>
</dbReference>
<organism evidence="5 6">
    <name type="scientific">Streptomyces rhizosphaericus</name>
    <dbReference type="NCBI Taxonomy" id="114699"/>
    <lineage>
        <taxon>Bacteria</taxon>
        <taxon>Bacillati</taxon>
        <taxon>Actinomycetota</taxon>
        <taxon>Actinomycetes</taxon>
        <taxon>Kitasatosporales</taxon>
        <taxon>Streptomycetaceae</taxon>
        <taxon>Streptomyces</taxon>
        <taxon>Streptomyces violaceusniger group</taxon>
    </lineage>
</organism>
<evidence type="ECO:0000313" key="6">
    <source>
        <dbReference type="Proteomes" id="UP000476310"/>
    </source>
</evidence>
<dbReference type="EMBL" id="JAAIKT010000024">
    <property type="protein sequence ID" value="NEW72695.1"/>
    <property type="molecule type" value="Genomic_DNA"/>
</dbReference>
<name>A0A6G4AH97_9ACTN</name>
<dbReference type="PANTHER" id="PTHR45024:SF2">
    <property type="entry name" value="SCP2 DOMAIN-CONTAINING PROTEIN"/>
    <property type="match status" value="1"/>
</dbReference>
<dbReference type="PANTHER" id="PTHR45024">
    <property type="entry name" value="DEHYDROGENASES, SHORT CHAIN"/>
    <property type="match status" value="1"/>
</dbReference>
<comment type="caution">
    <text evidence="5">The sequence shown here is derived from an EMBL/GenBank/DDBJ whole genome shotgun (WGS) entry which is preliminary data.</text>
</comment>
<dbReference type="SMART" id="SM00822">
    <property type="entry name" value="PKS_KR"/>
    <property type="match status" value="1"/>
</dbReference>
<dbReference type="AlphaFoldDB" id="A0A6G4AH97"/>
<dbReference type="InterPro" id="IPR020904">
    <property type="entry name" value="Sc_DH/Rdtase_CS"/>
</dbReference>
<dbReference type="PRINTS" id="PR00081">
    <property type="entry name" value="GDHRDH"/>
</dbReference>
<proteinExistence type="inferred from homology"/>
<evidence type="ECO:0000313" key="5">
    <source>
        <dbReference type="EMBL" id="NEW72695.1"/>
    </source>
</evidence>
<dbReference type="Proteomes" id="UP000476310">
    <property type="component" value="Unassembled WGS sequence"/>
</dbReference>
<evidence type="ECO:0000256" key="2">
    <source>
        <dbReference type="ARBA" id="ARBA00023002"/>
    </source>
</evidence>
<accession>A0A6G4AH97</accession>
<comment type="similarity">
    <text evidence="1 3">Belongs to the short-chain dehydrogenases/reductases (SDR) family.</text>
</comment>
<dbReference type="PROSITE" id="PS00061">
    <property type="entry name" value="ADH_SHORT"/>
    <property type="match status" value="1"/>
</dbReference>
<protein>
    <submittedName>
        <fullName evidence="5">SDR family NAD(P)-dependent oxidoreductase</fullName>
    </submittedName>
</protein>
<evidence type="ECO:0000256" key="3">
    <source>
        <dbReference type="RuleBase" id="RU000363"/>
    </source>
</evidence>
<dbReference type="InterPro" id="IPR036291">
    <property type="entry name" value="NAD(P)-bd_dom_sf"/>
</dbReference>
<keyword evidence="2" id="KW-0560">Oxidoreductase</keyword>
<evidence type="ECO:0000256" key="1">
    <source>
        <dbReference type="ARBA" id="ARBA00006484"/>
    </source>
</evidence>
<dbReference type="Pfam" id="PF00106">
    <property type="entry name" value="adh_short"/>
    <property type="match status" value="1"/>
</dbReference>
<evidence type="ECO:0000259" key="4">
    <source>
        <dbReference type="SMART" id="SM00822"/>
    </source>
</evidence>
<dbReference type="InterPro" id="IPR051687">
    <property type="entry name" value="Peroxisomal_Beta-Oxidation"/>
</dbReference>
<dbReference type="Gene3D" id="3.40.50.720">
    <property type="entry name" value="NAD(P)-binding Rossmann-like Domain"/>
    <property type="match status" value="1"/>
</dbReference>
<dbReference type="PRINTS" id="PR00080">
    <property type="entry name" value="SDRFAMILY"/>
</dbReference>
<dbReference type="GO" id="GO:0016491">
    <property type="term" value="F:oxidoreductase activity"/>
    <property type="evidence" value="ECO:0007669"/>
    <property type="project" value="UniProtKB-KW"/>
</dbReference>
<gene>
    <name evidence="5" type="ORF">G4H13_20395</name>
</gene>
<dbReference type="InterPro" id="IPR057326">
    <property type="entry name" value="KR_dom"/>
</dbReference>
<sequence length="303" mass="31302">MAGMLDGRVVVVTGGGRGIGKAHCLELARQGSTVIVNDLGVGLHGDDIGESPAEEVVAEIQKLGGRAAADSTSVTDWDGVGRLVERVVEEFGRLDGVVNNAGILRDGVITKLREEDLDQVLAVHLKGTFALTHHVCAYWREVARTQGRVAGRIVNTTSGTGLVGNVGQAAYGAAKAGVANLTMITGMEMARYGVTANAVSPVASTRMTAGSVPQGPADPDGLDPLAPENCSPVVAWLLSEESGWLSGAVLRVEGGRVSRTRPWAVLDGYTSADGGRLSAEEVDAGLREVFGVLPGGVPSLTSR</sequence>
<dbReference type="InterPro" id="IPR002347">
    <property type="entry name" value="SDR_fam"/>
</dbReference>
<feature type="domain" description="Ketoreductase" evidence="4">
    <location>
        <begin position="8"/>
        <end position="230"/>
    </location>
</feature>
<keyword evidence="6" id="KW-1185">Reference proteome</keyword>
<reference evidence="5" key="1">
    <citation type="submission" date="2020-02" db="EMBL/GenBank/DDBJ databases">
        <title>A new Streptomyces sp. for controlling soil-borne diseases.</title>
        <authorList>
            <person name="Li X."/>
            <person name="Tian Y."/>
            <person name="Gao K."/>
        </authorList>
    </citation>
    <scope>NUCLEOTIDE SEQUENCE [LARGE SCALE GENOMIC DNA]</scope>
    <source>
        <strain evidence="5">0250</strain>
    </source>
</reference>